<organism evidence="1 2">
    <name type="scientific">Cloeon dipterum</name>
    <dbReference type="NCBI Taxonomy" id="197152"/>
    <lineage>
        <taxon>Eukaryota</taxon>
        <taxon>Metazoa</taxon>
        <taxon>Ecdysozoa</taxon>
        <taxon>Arthropoda</taxon>
        <taxon>Hexapoda</taxon>
        <taxon>Insecta</taxon>
        <taxon>Pterygota</taxon>
        <taxon>Palaeoptera</taxon>
        <taxon>Ephemeroptera</taxon>
        <taxon>Pisciforma</taxon>
        <taxon>Baetidae</taxon>
        <taxon>Cloeon</taxon>
    </lineage>
</organism>
<gene>
    <name evidence="1" type="ORF">CLODIP_2_CD06264</name>
</gene>
<proteinExistence type="predicted"/>
<comment type="caution">
    <text evidence="1">The sequence shown here is derived from an EMBL/GenBank/DDBJ whole genome shotgun (WGS) entry which is preliminary data.</text>
</comment>
<feature type="non-terminal residue" evidence="1">
    <location>
        <position position="1"/>
    </location>
</feature>
<accession>A0A8S1DS10</accession>
<sequence length="15" mass="1431">TGASTAKPGARSCHS</sequence>
<protein>
    <submittedName>
        <fullName evidence="1">Uncharacterized protein</fullName>
    </submittedName>
</protein>
<reference evidence="1 2" key="1">
    <citation type="submission" date="2020-04" db="EMBL/GenBank/DDBJ databases">
        <authorList>
            <person name="Alioto T."/>
            <person name="Alioto T."/>
            <person name="Gomez Garrido J."/>
        </authorList>
    </citation>
    <scope>NUCLEOTIDE SEQUENCE [LARGE SCALE GENOMIC DNA]</scope>
</reference>
<dbReference type="EMBL" id="CADEPI010000499">
    <property type="protein sequence ID" value="CAB3386649.1"/>
    <property type="molecule type" value="Genomic_DNA"/>
</dbReference>
<evidence type="ECO:0000313" key="1">
    <source>
        <dbReference type="EMBL" id="CAB3386649.1"/>
    </source>
</evidence>
<keyword evidence="2" id="KW-1185">Reference proteome</keyword>
<name>A0A8S1DS10_9INSE</name>
<evidence type="ECO:0000313" key="2">
    <source>
        <dbReference type="Proteomes" id="UP000494165"/>
    </source>
</evidence>
<dbReference type="Proteomes" id="UP000494165">
    <property type="component" value="Unassembled WGS sequence"/>
</dbReference>